<accession>A0A4Q0I4Z1</accession>
<feature type="transmembrane region" description="Helical" evidence="1">
    <location>
        <begin position="70"/>
        <end position="92"/>
    </location>
</feature>
<evidence type="ECO:0000313" key="2">
    <source>
        <dbReference type="EMBL" id="RXE58805.1"/>
    </source>
</evidence>
<dbReference type="EMBL" id="RLII01000012">
    <property type="protein sequence ID" value="RXE58805.1"/>
    <property type="molecule type" value="Genomic_DNA"/>
</dbReference>
<dbReference type="OrthoDB" id="1739822at2"/>
<dbReference type="Proteomes" id="UP000289166">
    <property type="component" value="Unassembled WGS sequence"/>
</dbReference>
<proteinExistence type="predicted"/>
<dbReference type="RefSeq" id="WP_069195595.1">
    <property type="nucleotide sequence ID" value="NZ_RLII01000012.1"/>
</dbReference>
<protein>
    <recommendedName>
        <fullName evidence="4">DUF4190 domain-containing protein</fullName>
    </recommendedName>
</protein>
<organism evidence="2 3">
    <name type="scientific">Acetivibrio mesophilus</name>
    <dbReference type="NCBI Taxonomy" id="2487273"/>
    <lineage>
        <taxon>Bacteria</taxon>
        <taxon>Bacillati</taxon>
        <taxon>Bacillota</taxon>
        <taxon>Clostridia</taxon>
        <taxon>Eubacteriales</taxon>
        <taxon>Oscillospiraceae</taxon>
        <taxon>Acetivibrio</taxon>
    </lineage>
</organism>
<dbReference type="AlphaFoldDB" id="A0A4Q0I4Z1"/>
<name>A0A4Q0I4Z1_9FIRM</name>
<keyword evidence="1" id="KW-0812">Transmembrane</keyword>
<keyword evidence="1" id="KW-1133">Transmembrane helix</keyword>
<evidence type="ECO:0000256" key="1">
    <source>
        <dbReference type="SAM" id="Phobius"/>
    </source>
</evidence>
<feature type="transmembrane region" description="Helical" evidence="1">
    <location>
        <begin position="27"/>
        <end position="58"/>
    </location>
</feature>
<evidence type="ECO:0008006" key="4">
    <source>
        <dbReference type="Google" id="ProtNLM"/>
    </source>
</evidence>
<keyword evidence="3" id="KW-1185">Reference proteome</keyword>
<evidence type="ECO:0000313" key="3">
    <source>
        <dbReference type="Proteomes" id="UP000289166"/>
    </source>
</evidence>
<keyword evidence="1" id="KW-0472">Membrane</keyword>
<gene>
    <name evidence="2" type="ORF">EFD62_10085</name>
</gene>
<reference evidence="3" key="1">
    <citation type="submission" date="2018-11" db="EMBL/GenBank/DDBJ databases">
        <title>Genome sequencing of a novel mesophilic and cellulolytic organism within the genus Hungateiclostridium.</title>
        <authorList>
            <person name="Rettenmaier R."/>
            <person name="Liebl W."/>
            <person name="Zverlov V."/>
        </authorList>
    </citation>
    <scope>NUCLEOTIDE SEQUENCE [LARGE SCALE GENOMIC DNA]</scope>
    <source>
        <strain evidence="3">N2K1</strain>
    </source>
</reference>
<comment type="caution">
    <text evidence="2">The sequence shown here is derived from an EMBL/GenBank/DDBJ whole genome shotgun (WGS) entry which is preliminary data.</text>
</comment>
<sequence>MLKHANTNLGDVMERINAHKTSARGNIVLLAIGWISALLSLFIYPFIFGVVGVITGILATKNGSRAGLPLIVSSIILMGIGLIFSGVIMNYARRYLGI</sequence>